<proteinExistence type="predicted"/>
<organism evidence="3 4">
    <name type="scientific">Artemisia annua</name>
    <name type="common">Sweet wormwood</name>
    <dbReference type="NCBI Taxonomy" id="35608"/>
    <lineage>
        <taxon>Eukaryota</taxon>
        <taxon>Viridiplantae</taxon>
        <taxon>Streptophyta</taxon>
        <taxon>Embryophyta</taxon>
        <taxon>Tracheophyta</taxon>
        <taxon>Spermatophyta</taxon>
        <taxon>Magnoliopsida</taxon>
        <taxon>eudicotyledons</taxon>
        <taxon>Gunneridae</taxon>
        <taxon>Pentapetalae</taxon>
        <taxon>asterids</taxon>
        <taxon>campanulids</taxon>
        <taxon>Asterales</taxon>
        <taxon>Asteraceae</taxon>
        <taxon>Asteroideae</taxon>
        <taxon>Anthemideae</taxon>
        <taxon>Artemisiinae</taxon>
        <taxon>Artemisia</taxon>
    </lineage>
</organism>
<name>A0A2U1MK36_ARTAN</name>
<dbReference type="Gene3D" id="3.10.20.90">
    <property type="entry name" value="Phosphatidylinositol 3-kinase Catalytic Subunit, Chain A, domain 1"/>
    <property type="match status" value="1"/>
</dbReference>
<evidence type="ECO:0000259" key="2">
    <source>
        <dbReference type="Pfam" id="PF11976"/>
    </source>
</evidence>
<reference evidence="3 4" key="1">
    <citation type="journal article" date="2018" name="Mol. Plant">
        <title>The genome of Artemisia annua provides insight into the evolution of Asteraceae family and artemisinin biosynthesis.</title>
        <authorList>
            <person name="Shen Q."/>
            <person name="Zhang L."/>
            <person name="Liao Z."/>
            <person name="Wang S."/>
            <person name="Yan T."/>
            <person name="Shi P."/>
            <person name="Liu M."/>
            <person name="Fu X."/>
            <person name="Pan Q."/>
            <person name="Wang Y."/>
            <person name="Lv Z."/>
            <person name="Lu X."/>
            <person name="Zhang F."/>
            <person name="Jiang W."/>
            <person name="Ma Y."/>
            <person name="Chen M."/>
            <person name="Hao X."/>
            <person name="Li L."/>
            <person name="Tang Y."/>
            <person name="Lv G."/>
            <person name="Zhou Y."/>
            <person name="Sun X."/>
            <person name="Brodelius P.E."/>
            <person name="Rose J.K.C."/>
            <person name="Tang K."/>
        </authorList>
    </citation>
    <scope>NUCLEOTIDE SEQUENCE [LARGE SCALE GENOMIC DNA]</scope>
    <source>
        <strain evidence="4">cv. Huhao1</strain>
        <tissue evidence="3">Leaf</tissue>
    </source>
</reference>
<accession>A0A2U1MK36</accession>
<evidence type="ECO:0000313" key="4">
    <source>
        <dbReference type="Proteomes" id="UP000245207"/>
    </source>
</evidence>
<feature type="region of interest" description="Disordered" evidence="1">
    <location>
        <begin position="100"/>
        <end position="132"/>
    </location>
</feature>
<dbReference type="Proteomes" id="UP000245207">
    <property type="component" value="Unassembled WGS sequence"/>
</dbReference>
<dbReference type="EMBL" id="PKPP01005058">
    <property type="protein sequence ID" value="PWA61633.1"/>
    <property type="molecule type" value="Genomic_DNA"/>
</dbReference>
<dbReference type="STRING" id="35608.A0A2U1MK36"/>
<dbReference type="OrthoDB" id="442921at2759"/>
<dbReference type="InterPro" id="IPR022617">
    <property type="entry name" value="Rad60/SUMO-like_dom"/>
</dbReference>
<gene>
    <name evidence="3" type="ORF">CTI12_AA368270</name>
</gene>
<dbReference type="AlphaFoldDB" id="A0A2U1MK36"/>
<evidence type="ECO:0000256" key="1">
    <source>
        <dbReference type="SAM" id="MobiDB-lite"/>
    </source>
</evidence>
<protein>
    <submittedName>
        <fullName evidence="3">Small ubiquitin-related modifier 2</fullName>
    </submittedName>
</protein>
<sequence>MDQGAHINLKVKSQDGNDVFFKIKRSTQLKKQMNAFLFDVCHLRAEQTPDEFSGTGGRIRKWTKAELCRRLLMAPAVILWSPSQVEAQLVLNWTPPINELNGANRSLPPKIQEGLDKQKGEQNHGKEKNVSA</sequence>
<keyword evidence="4" id="KW-1185">Reference proteome</keyword>
<feature type="domain" description="Rad60/SUMO-like" evidence="2">
    <location>
        <begin position="7"/>
        <end position="36"/>
    </location>
</feature>
<evidence type="ECO:0000313" key="3">
    <source>
        <dbReference type="EMBL" id="PWA61633.1"/>
    </source>
</evidence>
<dbReference type="Pfam" id="PF11976">
    <property type="entry name" value="Rad60-SLD"/>
    <property type="match status" value="1"/>
</dbReference>
<feature type="compositionally biased region" description="Basic and acidic residues" evidence="1">
    <location>
        <begin position="113"/>
        <end position="132"/>
    </location>
</feature>
<comment type="caution">
    <text evidence="3">The sequence shown here is derived from an EMBL/GenBank/DDBJ whole genome shotgun (WGS) entry which is preliminary data.</text>
</comment>